<dbReference type="Proteomes" id="UP000031258">
    <property type="component" value="Unassembled WGS sequence"/>
</dbReference>
<proteinExistence type="predicted"/>
<comment type="caution">
    <text evidence="1">The sequence shown here is derived from an EMBL/GenBank/DDBJ whole genome shotgun (WGS) entry which is preliminary data.</text>
</comment>
<dbReference type="AlphaFoldDB" id="A0A0C1QJQ2"/>
<reference evidence="1 2" key="1">
    <citation type="submission" date="2014-11" db="EMBL/GenBank/DDBJ databases">
        <title>A Rickettsiales Symbiont of Amoebae With Ancient Features.</title>
        <authorList>
            <person name="Schulz F."/>
            <person name="Martijn J."/>
            <person name="Wascher F."/>
            <person name="Kostanjsek R."/>
            <person name="Ettema T.J."/>
            <person name="Horn M."/>
        </authorList>
    </citation>
    <scope>NUCLEOTIDE SEQUENCE [LARGE SCALE GENOMIC DNA]</scope>
    <source>
        <strain evidence="1 2">UWC36</strain>
    </source>
</reference>
<evidence type="ECO:0000313" key="2">
    <source>
        <dbReference type="Proteomes" id="UP000031258"/>
    </source>
</evidence>
<feature type="non-terminal residue" evidence="1">
    <location>
        <position position="96"/>
    </location>
</feature>
<evidence type="ECO:0000313" key="1">
    <source>
        <dbReference type="EMBL" id="KIE04393.1"/>
    </source>
</evidence>
<keyword evidence="2" id="KW-1185">Reference proteome</keyword>
<protein>
    <submittedName>
        <fullName evidence="1">Uncharacterized protein</fullName>
    </submittedName>
</protein>
<name>A0A0C1QJQ2_9RICK</name>
<accession>A0A0C1QJQ2</accession>
<sequence length="96" mass="11140">MDKLKSSDKRLHFLRKLINRYRQLMFETEEEVITEEIACFHRTDDMSPASLGLSLKEAKLITSEAQKSMIGHQIKRYIAAEKICSCCNKKLSLKGY</sequence>
<organism evidence="1 2">
    <name type="scientific">Candidatus Jidaibacter acanthamoebae</name>
    <dbReference type="NCBI Taxonomy" id="86105"/>
    <lineage>
        <taxon>Bacteria</taxon>
        <taxon>Pseudomonadati</taxon>
        <taxon>Pseudomonadota</taxon>
        <taxon>Alphaproteobacteria</taxon>
        <taxon>Rickettsiales</taxon>
        <taxon>Candidatus Midichloriaceae</taxon>
        <taxon>Candidatus Jidaibacter</taxon>
    </lineage>
</organism>
<gene>
    <name evidence="1" type="ORF">NF27_IC00110</name>
</gene>
<dbReference type="EMBL" id="JSWE01000196">
    <property type="protein sequence ID" value="KIE04393.1"/>
    <property type="molecule type" value="Genomic_DNA"/>
</dbReference>